<dbReference type="RefSeq" id="WP_269720810.1">
    <property type="nucleotide sequence ID" value="NZ_CALHGL010000010.1"/>
</dbReference>
<dbReference type="PROSITE" id="PS00211">
    <property type="entry name" value="ABC_TRANSPORTER_1"/>
    <property type="match status" value="1"/>
</dbReference>
<dbReference type="SMART" id="SM00382">
    <property type="entry name" value="AAA"/>
    <property type="match status" value="1"/>
</dbReference>
<dbReference type="InterPro" id="IPR003593">
    <property type="entry name" value="AAA+_ATPase"/>
</dbReference>
<sequence>MEKRKLELKNVTKIFPNFDNKGITEVLHDINLTVEEGEFVCIVGPSGCGKSTLLRLVSGLIPVTTGELMLNDKIIDGTNVNRGMVFQKHTLFPWLTLRQNVEFSFRMSGKLKENKEKVDRFIKMIGMEEFQNFYPHQLSGGMAQRVALIRTMITEPEVFLLDEPLGALDAFTRMNIQHELIEMWKSNKNMMFMLVTHDVDEAIYLGTRVIVMAPRPGVIKEDIKIDMEYPRNRNSDEFIEHRKHILDVLNFTT</sequence>
<proteinExistence type="predicted"/>
<keyword evidence="1" id="KW-0813">Transport</keyword>
<dbReference type="PANTHER" id="PTHR42788">
    <property type="entry name" value="TAURINE IMPORT ATP-BINDING PROTEIN-RELATED"/>
    <property type="match status" value="1"/>
</dbReference>
<feature type="domain" description="ABC transporter" evidence="4">
    <location>
        <begin position="6"/>
        <end position="239"/>
    </location>
</feature>
<dbReference type="Proteomes" id="UP001141458">
    <property type="component" value="Unassembled WGS sequence"/>
</dbReference>
<evidence type="ECO:0000256" key="3">
    <source>
        <dbReference type="ARBA" id="ARBA00022840"/>
    </source>
</evidence>
<dbReference type="EMBL" id="JANDZV010000002">
    <property type="protein sequence ID" value="MCZ7407597.1"/>
    <property type="molecule type" value="Genomic_DNA"/>
</dbReference>
<evidence type="ECO:0000313" key="6">
    <source>
        <dbReference type="Proteomes" id="UP001141458"/>
    </source>
</evidence>
<evidence type="ECO:0000256" key="1">
    <source>
        <dbReference type="ARBA" id="ARBA00022448"/>
    </source>
</evidence>
<name>A0A9X3KAA0_9FIRM</name>
<dbReference type="InterPro" id="IPR050166">
    <property type="entry name" value="ABC_transporter_ATP-bind"/>
</dbReference>
<dbReference type="CDD" id="cd03293">
    <property type="entry name" value="ABC_NrtD_SsuB_transporters"/>
    <property type="match status" value="1"/>
</dbReference>
<gene>
    <name evidence="5" type="ORF">NND69_04355</name>
</gene>
<dbReference type="SUPFAM" id="SSF52540">
    <property type="entry name" value="P-loop containing nucleoside triphosphate hydrolases"/>
    <property type="match status" value="1"/>
</dbReference>
<dbReference type="GO" id="GO:0005524">
    <property type="term" value="F:ATP binding"/>
    <property type="evidence" value="ECO:0007669"/>
    <property type="project" value="UniProtKB-KW"/>
</dbReference>
<dbReference type="Pfam" id="PF00005">
    <property type="entry name" value="ABC_tran"/>
    <property type="match status" value="1"/>
</dbReference>
<dbReference type="PROSITE" id="PS50893">
    <property type="entry name" value="ABC_TRANSPORTER_2"/>
    <property type="match status" value="1"/>
</dbReference>
<dbReference type="PANTHER" id="PTHR42788:SF13">
    <property type="entry name" value="ALIPHATIC SULFONATES IMPORT ATP-BINDING PROTEIN SSUB"/>
    <property type="match status" value="1"/>
</dbReference>
<dbReference type="AlphaFoldDB" id="A0A9X3KAA0"/>
<evidence type="ECO:0000313" key="5">
    <source>
        <dbReference type="EMBL" id="MCZ7407597.1"/>
    </source>
</evidence>
<dbReference type="Gene3D" id="3.40.50.300">
    <property type="entry name" value="P-loop containing nucleotide triphosphate hydrolases"/>
    <property type="match status" value="1"/>
</dbReference>
<organism evidence="5 6">
    <name type="scientific">Parvimonas micra</name>
    <dbReference type="NCBI Taxonomy" id="33033"/>
    <lineage>
        <taxon>Bacteria</taxon>
        <taxon>Bacillati</taxon>
        <taxon>Bacillota</taxon>
        <taxon>Tissierellia</taxon>
        <taxon>Tissierellales</taxon>
        <taxon>Peptoniphilaceae</taxon>
        <taxon>Parvimonas</taxon>
    </lineage>
</organism>
<evidence type="ECO:0000256" key="2">
    <source>
        <dbReference type="ARBA" id="ARBA00022741"/>
    </source>
</evidence>
<dbReference type="InterPro" id="IPR027417">
    <property type="entry name" value="P-loop_NTPase"/>
</dbReference>
<keyword evidence="2" id="KW-0547">Nucleotide-binding</keyword>
<keyword evidence="3 5" id="KW-0067">ATP-binding</keyword>
<dbReference type="InterPro" id="IPR003439">
    <property type="entry name" value="ABC_transporter-like_ATP-bd"/>
</dbReference>
<accession>A0A9X3KAA0</accession>
<reference evidence="5" key="1">
    <citation type="submission" date="2022-07" db="EMBL/GenBank/DDBJ databases">
        <title>Parvimonas micra travels from the subgingival sulcus of the human oral cavity to the colorectal adenocarcinoma.</title>
        <authorList>
            <person name="Conde-Perez K."/>
            <person name="Buetas E."/>
            <person name="Aja-Macaya P."/>
            <person name="Martin-De Arribas E."/>
            <person name="Iglesias-Corras I."/>
            <person name="Trigo-Tasende N."/>
            <person name="Nasser-Ali M."/>
            <person name="Estevez L.S."/>
            <person name="Rumbo-Feal S."/>
            <person name="Otero-Alen B."/>
            <person name="Noguera J.F."/>
            <person name="Concha A."/>
            <person name="Pardinas-Lopez S."/>
            <person name="Carda-Dieguez M."/>
            <person name="Gomez-Randulfe I."/>
            <person name="Martinez-Lago N."/>
            <person name="Ladra S."/>
            <person name="Aparicio L.A."/>
            <person name="Bou G."/>
            <person name="Mira A."/>
            <person name="Vallejo J.A."/>
            <person name="Poza M."/>
        </authorList>
    </citation>
    <scope>NUCLEOTIDE SEQUENCE</scope>
    <source>
        <strain evidence="5">PM79KC-AC-4</strain>
    </source>
</reference>
<dbReference type="GO" id="GO:0016887">
    <property type="term" value="F:ATP hydrolysis activity"/>
    <property type="evidence" value="ECO:0007669"/>
    <property type="project" value="InterPro"/>
</dbReference>
<comment type="caution">
    <text evidence="5">The sequence shown here is derived from an EMBL/GenBank/DDBJ whole genome shotgun (WGS) entry which is preliminary data.</text>
</comment>
<evidence type="ECO:0000259" key="4">
    <source>
        <dbReference type="PROSITE" id="PS50893"/>
    </source>
</evidence>
<protein>
    <submittedName>
        <fullName evidence="5">ABC transporter ATP-binding protein</fullName>
    </submittedName>
</protein>
<dbReference type="InterPro" id="IPR017871">
    <property type="entry name" value="ABC_transporter-like_CS"/>
</dbReference>